<dbReference type="AlphaFoldDB" id="A0AAV7QJP7"/>
<organism evidence="2 3">
    <name type="scientific">Pleurodeles waltl</name>
    <name type="common">Iberian ribbed newt</name>
    <dbReference type="NCBI Taxonomy" id="8319"/>
    <lineage>
        <taxon>Eukaryota</taxon>
        <taxon>Metazoa</taxon>
        <taxon>Chordata</taxon>
        <taxon>Craniata</taxon>
        <taxon>Vertebrata</taxon>
        <taxon>Euteleostomi</taxon>
        <taxon>Amphibia</taxon>
        <taxon>Batrachia</taxon>
        <taxon>Caudata</taxon>
        <taxon>Salamandroidea</taxon>
        <taxon>Salamandridae</taxon>
        <taxon>Pleurodelinae</taxon>
        <taxon>Pleurodeles</taxon>
    </lineage>
</organism>
<evidence type="ECO:0000313" key="2">
    <source>
        <dbReference type="EMBL" id="KAJ1138530.1"/>
    </source>
</evidence>
<proteinExistence type="predicted"/>
<evidence type="ECO:0000313" key="3">
    <source>
        <dbReference type="Proteomes" id="UP001066276"/>
    </source>
</evidence>
<dbReference type="EMBL" id="JANPWB010000010">
    <property type="protein sequence ID" value="KAJ1138530.1"/>
    <property type="molecule type" value="Genomic_DNA"/>
</dbReference>
<evidence type="ECO:0000256" key="1">
    <source>
        <dbReference type="SAM" id="MobiDB-lite"/>
    </source>
</evidence>
<comment type="caution">
    <text evidence="2">The sequence shown here is derived from an EMBL/GenBank/DDBJ whole genome shotgun (WGS) entry which is preliminary data.</text>
</comment>
<keyword evidence="3" id="KW-1185">Reference proteome</keyword>
<protein>
    <submittedName>
        <fullName evidence="2">Uncharacterized protein</fullName>
    </submittedName>
</protein>
<feature type="region of interest" description="Disordered" evidence="1">
    <location>
        <begin position="1"/>
        <end position="25"/>
    </location>
</feature>
<sequence>MGRTKADKPGATGTGAQEEVTLGERRGSQDALLVATLAEHTQKFKDRLNAVLDIKTTLESEIDALRINIGYLCKDQKKLKDRVKATKNTVPDMRPTVADTATHINDLKKRYCNYDSG</sequence>
<accession>A0AAV7QJP7</accession>
<dbReference type="Proteomes" id="UP001066276">
    <property type="component" value="Chromosome 6"/>
</dbReference>
<gene>
    <name evidence="2" type="ORF">NDU88_004911</name>
</gene>
<reference evidence="2" key="1">
    <citation type="journal article" date="2022" name="bioRxiv">
        <title>Sequencing and chromosome-scale assembly of the giantPleurodeles waltlgenome.</title>
        <authorList>
            <person name="Brown T."/>
            <person name="Elewa A."/>
            <person name="Iarovenko S."/>
            <person name="Subramanian E."/>
            <person name="Araus A.J."/>
            <person name="Petzold A."/>
            <person name="Susuki M."/>
            <person name="Suzuki K.-i.T."/>
            <person name="Hayashi T."/>
            <person name="Toyoda A."/>
            <person name="Oliveira C."/>
            <person name="Osipova E."/>
            <person name="Leigh N.D."/>
            <person name="Simon A."/>
            <person name="Yun M.H."/>
        </authorList>
    </citation>
    <scope>NUCLEOTIDE SEQUENCE</scope>
    <source>
        <strain evidence="2">20211129_DDA</strain>
        <tissue evidence="2">Liver</tissue>
    </source>
</reference>
<name>A0AAV7QJP7_PLEWA</name>